<dbReference type="Pfam" id="PF19028">
    <property type="entry name" value="TSP1_spondin"/>
    <property type="match status" value="1"/>
</dbReference>
<evidence type="ECO:0000256" key="1">
    <source>
        <dbReference type="ARBA" id="ARBA00022729"/>
    </source>
</evidence>
<evidence type="ECO:0000256" key="3">
    <source>
        <dbReference type="ARBA" id="ARBA00023180"/>
    </source>
</evidence>
<proteinExistence type="predicted"/>
<accession>A0A1B0D6F1</accession>
<feature type="domain" description="Spondin-like TSP1" evidence="4">
    <location>
        <begin position="7"/>
        <end position="58"/>
    </location>
</feature>
<evidence type="ECO:0000256" key="2">
    <source>
        <dbReference type="ARBA" id="ARBA00023157"/>
    </source>
</evidence>
<dbReference type="VEuPathDB" id="VectorBase:PPAI003060"/>
<dbReference type="VEuPathDB" id="VectorBase:PPAPM1_010762"/>
<dbReference type="InterPro" id="IPR044004">
    <property type="entry name" value="TSP1_spondin_dom"/>
</dbReference>
<keyword evidence="1" id="KW-0732">Signal</keyword>
<organism evidence="5 6">
    <name type="scientific">Phlebotomus papatasi</name>
    <name type="common">Sandfly</name>
    <dbReference type="NCBI Taxonomy" id="29031"/>
    <lineage>
        <taxon>Eukaryota</taxon>
        <taxon>Metazoa</taxon>
        <taxon>Ecdysozoa</taxon>
        <taxon>Arthropoda</taxon>
        <taxon>Hexapoda</taxon>
        <taxon>Insecta</taxon>
        <taxon>Pterygota</taxon>
        <taxon>Neoptera</taxon>
        <taxon>Endopterygota</taxon>
        <taxon>Diptera</taxon>
        <taxon>Nematocera</taxon>
        <taxon>Psychodoidea</taxon>
        <taxon>Psychodidae</taxon>
        <taxon>Phlebotomus</taxon>
        <taxon>Phlebotomus</taxon>
    </lineage>
</organism>
<evidence type="ECO:0000259" key="4">
    <source>
        <dbReference type="Pfam" id="PF19028"/>
    </source>
</evidence>
<evidence type="ECO:0000313" key="5">
    <source>
        <dbReference type="EnsemblMetazoa" id="PPAI003060-PA"/>
    </source>
</evidence>
<keyword evidence="6" id="KW-1185">Reference proteome</keyword>
<dbReference type="Gene3D" id="2.20.100.10">
    <property type="entry name" value="Thrombospondin type-1 (TSP1) repeat"/>
    <property type="match status" value="1"/>
</dbReference>
<dbReference type="AlphaFoldDB" id="A0A1B0D6F1"/>
<sequence length="72" mass="8061">MNLVLDCLVSEWGSWSECDATCGTGMMSRNRTVVRPAQNGGKHCPSLVQKRGCQGFKCQHHQDRRVMRGDLP</sequence>
<dbReference type="InterPro" id="IPR039942">
    <property type="entry name" value="SBSPO"/>
</dbReference>
<dbReference type="PANTHER" id="PTHR20920:SF5">
    <property type="entry name" value="SMB DOMAIN-CONTAINING PROTEIN"/>
    <property type="match status" value="1"/>
</dbReference>
<dbReference type="InterPro" id="IPR000884">
    <property type="entry name" value="TSP1_rpt"/>
</dbReference>
<keyword evidence="2" id="KW-1015">Disulfide bond</keyword>
<dbReference type="EMBL" id="AJVK01012051">
    <property type="status" value="NOT_ANNOTATED_CDS"/>
    <property type="molecule type" value="Genomic_DNA"/>
</dbReference>
<protein>
    <recommendedName>
        <fullName evidence="4">Spondin-like TSP1 domain-containing protein</fullName>
    </recommendedName>
</protein>
<dbReference type="InterPro" id="IPR036383">
    <property type="entry name" value="TSP1_rpt_sf"/>
</dbReference>
<reference evidence="5" key="1">
    <citation type="submission" date="2022-08" db="UniProtKB">
        <authorList>
            <consortium name="EnsemblMetazoa"/>
        </authorList>
    </citation>
    <scope>IDENTIFICATION</scope>
    <source>
        <strain evidence="5">Israel</strain>
    </source>
</reference>
<dbReference type="FunFam" id="2.20.100.10:FF:000026">
    <property type="entry name" value="Spondin 1"/>
    <property type="match status" value="1"/>
</dbReference>
<keyword evidence="3" id="KW-0325">Glycoprotein</keyword>
<dbReference type="EMBL" id="AJVK01012052">
    <property type="status" value="NOT_ANNOTATED_CDS"/>
    <property type="molecule type" value="Genomic_DNA"/>
</dbReference>
<evidence type="ECO:0000313" key="6">
    <source>
        <dbReference type="Proteomes" id="UP000092462"/>
    </source>
</evidence>
<dbReference type="PANTHER" id="PTHR20920">
    <property type="entry name" value="RPE-SPONDIN"/>
    <property type="match status" value="1"/>
</dbReference>
<name>A0A1B0D6F1_PHLPP</name>
<dbReference type="SUPFAM" id="SSF82895">
    <property type="entry name" value="TSP-1 type 1 repeat"/>
    <property type="match status" value="1"/>
</dbReference>
<dbReference type="EnsemblMetazoa" id="PPAI003060-RA">
    <property type="protein sequence ID" value="PPAI003060-PA"/>
    <property type="gene ID" value="PPAI003060"/>
</dbReference>
<dbReference type="SMART" id="SM00209">
    <property type="entry name" value="TSP1"/>
    <property type="match status" value="1"/>
</dbReference>
<dbReference type="PROSITE" id="PS50092">
    <property type="entry name" value="TSP1"/>
    <property type="match status" value="1"/>
</dbReference>
<dbReference type="Proteomes" id="UP000092462">
    <property type="component" value="Unassembled WGS sequence"/>
</dbReference>